<dbReference type="PRINTS" id="PR01070">
    <property type="entry name" value="ACCCTRFRASEB"/>
</dbReference>
<dbReference type="GO" id="GO:0016743">
    <property type="term" value="F:carboxyl- or carbamoyltransferase activity"/>
    <property type="evidence" value="ECO:0007669"/>
    <property type="project" value="UniProtKB-UniRule"/>
</dbReference>
<dbReference type="GO" id="GO:0006633">
    <property type="term" value="P:fatty acid biosynthetic process"/>
    <property type="evidence" value="ECO:0007669"/>
    <property type="project" value="UniProtKB-KW"/>
</dbReference>
<comment type="subcellular location">
    <subcellularLocation>
        <location evidence="1">Cytoplasm</location>
    </subcellularLocation>
    <subcellularLocation>
        <location evidence="13">Plastid</location>
        <location evidence="13">Chloroplast stroma</location>
    </subcellularLocation>
</comment>
<dbReference type="Pfam" id="PF17848">
    <property type="entry name" value="Zn_ribbon_ACC"/>
    <property type="match status" value="1"/>
</dbReference>
<comment type="cofactor">
    <cofactor evidence="13">
        <name>Zn(2+)</name>
        <dbReference type="ChEBI" id="CHEBI:29105"/>
    </cofactor>
    <text evidence="13">Binds 1 zinc ion per subunit.</text>
</comment>
<feature type="binding site" evidence="13">
    <location>
        <position position="31"/>
    </location>
    <ligand>
        <name>Zn(2+)</name>
        <dbReference type="ChEBI" id="CHEBI:29105"/>
    </ligand>
</feature>
<dbReference type="AlphaFoldDB" id="A0A386AWS6"/>
<keyword evidence="12 13" id="KW-0275">Fatty acid biosynthesis</keyword>
<keyword evidence="8 13" id="KW-0276">Fatty acid metabolism</keyword>
<keyword evidence="5 13" id="KW-0479">Metal-binding</keyword>
<organism evidence="15">
    <name type="scientific">Dichotomosiphon tuberosus</name>
    <dbReference type="NCBI Taxonomy" id="118263"/>
    <lineage>
        <taxon>Eukaryota</taxon>
        <taxon>Viridiplantae</taxon>
        <taxon>Chlorophyta</taxon>
        <taxon>core chlorophytes</taxon>
        <taxon>Ulvophyceae</taxon>
        <taxon>TCBD clade</taxon>
        <taxon>Bryopsidales</taxon>
        <taxon>Halimedineae</taxon>
        <taxon>Dichotomosiphonaceae</taxon>
        <taxon>Dichotomosiphon</taxon>
    </lineage>
</organism>
<dbReference type="PANTHER" id="PTHR42995">
    <property type="entry name" value="ACETYL-COENZYME A CARBOXYLASE CARBOXYL TRANSFERASE SUBUNIT BETA, CHLOROPLASTIC"/>
    <property type="match status" value="1"/>
</dbReference>
<feature type="binding site" evidence="13">
    <location>
        <position position="50"/>
    </location>
    <ligand>
        <name>Zn(2+)</name>
        <dbReference type="ChEBI" id="CHEBI:29105"/>
    </ligand>
</feature>
<dbReference type="InterPro" id="IPR000438">
    <property type="entry name" value="Acetyl_CoA_COase_Trfase_b_su"/>
</dbReference>
<evidence type="ECO:0000256" key="3">
    <source>
        <dbReference type="ARBA" id="ARBA00022516"/>
    </source>
</evidence>
<evidence type="ECO:0000256" key="7">
    <source>
        <dbReference type="ARBA" id="ARBA00022771"/>
    </source>
</evidence>
<keyword evidence="3 13" id="KW-0444">Lipid biosynthesis</keyword>
<dbReference type="HAMAP" id="MF_01395">
    <property type="entry name" value="AcetylCoA_CT_beta"/>
    <property type="match status" value="1"/>
</dbReference>
<geneLocation type="chloroplast" evidence="15"/>
<dbReference type="GO" id="GO:0009570">
    <property type="term" value="C:chloroplast stroma"/>
    <property type="evidence" value="ECO:0007669"/>
    <property type="project" value="UniProtKB-SubCell"/>
</dbReference>
<accession>A0A386AWS6</accession>
<evidence type="ECO:0000256" key="6">
    <source>
        <dbReference type="ARBA" id="ARBA00022741"/>
    </source>
</evidence>
<dbReference type="GO" id="GO:2001295">
    <property type="term" value="P:malonyl-CoA biosynthetic process"/>
    <property type="evidence" value="ECO:0007669"/>
    <property type="project" value="UniProtKB-UniRule"/>
</dbReference>
<dbReference type="EMBL" id="MH591081">
    <property type="protein sequence ID" value="AYC63812.1"/>
    <property type="molecule type" value="Genomic_DNA"/>
</dbReference>
<comment type="subunit">
    <text evidence="13">Acetyl-CoA carboxylase is a heterohexamer composed of biotin carboxyl carrier protein, biotin carboxylase and two subunits each of ACCase subunit alpha and ACCase plastid-coded subunit beta (accD).</text>
</comment>
<evidence type="ECO:0000256" key="8">
    <source>
        <dbReference type="ARBA" id="ARBA00022832"/>
    </source>
</evidence>
<dbReference type="SUPFAM" id="SSF52096">
    <property type="entry name" value="ClpP/crotonase"/>
    <property type="match status" value="1"/>
</dbReference>
<dbReference type="InterPro" id="IPR029045">
    <property type="entry name" value="ClpP/crotonase-like_dom_sf"/>
</dbReference>
<keyword evidence="9 13" id="KW-0862">Zinc</keyword>
<evidence type="ECO:0000256" key="11">
    <source>
        <dbReference type="ARBA" id="ARBA00023098"/>
    </source>
</evidence>
<dbReference type="GO" id="GO:0003989">
    <property type="term" value="F:acetyl-CoA carboxylase activity"/>
    <property type="evidence" value="ECO:0007669"/>
    <property type="project" value="InterPro"/>
</dbReference>
<keyword evidence="6 13" id="KW-0547">Nucleotide-binding</keyword>
<evidence type="ECO:0000259" key="14">
    <source>
        <dbReference type="PROSITE" id="PS50980"/>
    </source>
</evidence>
<reference evidence="15" key="2">
    <citation type="journal article" date="2019" name="Mol. Phylogenet. Evol.">
        <title>Reassessment of the classification of bryopsidales (chlorophyta) based on chloroplast phylogenomic analyses.</title>
        <authorList>
            <person name="Cremen M.C."/>
            <person name="Leliaert F."/>
            <person name="West J."/>
            <person name="Lam D.W."/>
            <person name="Shimada S."/>
            <person name="Lopez-Bautista J.M."/>
            <person name="Verbruggen H."/>
        </authorList>
    </citation>
    <scope>NUCLEOTIDE SEQUENCE</scope>
</reference>
<keyword evidence="11 13" id="KW-0443">Lipid metabolism</keyword>
<evidence type="ECO:0000256" key="13">
    <source>
        <dbReference type="HAMAP-Rule" id="MF_01395"/>
    </source>
</evidence>
<keyword evidence="7 13" id="KW-0863">Zinc-finger</keyword>
<dbReference type="Gene3D" id="3.90.226.10">
    <property type="entry name" value="2-enoyl-CoA Hydratase, Chain A, domain 1"/>
    <property type="match status" value="1"/>
</dbReference>
<gene>
    <name evidence="13 15" type="primary">accD</name>
</gene>
<dbReference type="GO" id="GO:0005524">
    <property type="term" value="F:ATP binding"/>
    <property type="evidence" value="ECO:0007669"/>
    <property type="project" value="UniProtKB-KW"/>
</dbReference>
<dbReference type="GO" id="GO:0009317">
    <property type="term" value="C:acetyl-CoA carboxylase complex"/>
    <property type="evidence" value="ECO:0007669"/>
    <property type="project" value="InterPro"/>
</dbReference>
<evidence type="ECO:0000256" key="9">
    <source>
        <dbReference type="ARBA" id="ARBA00022833"/>
    </source>
</evidence>
<dbReference type="PROSITE" id="PS50980">
    <property type="entry name" value="COA_CT_NTER"/>
    <property type="match status" value="1"/>
</dbReference>
<comment type="catalytic activity">
    <reaction evidence="13">
        <text>N(6)-carboxybiotinyl-L-lysyl-[protein] + acetyl-CoA = N(6)-biotinyl-L-lysyl-[protein] + malonyl-CoA</text>
        <dbReference type="Rhea" id="RHEA:54728"/>
        <dbReference type="Rhea" id="RHEA-COMP:10505"/>
        <dbReference type="Rhea" id="RHEA-COMP:10506"/>
        <dbReference type="ChEBI" id="CHEBI:57288"/>
        <dbReference type="ChEBI" id="CHEBI:57384"/>
        <dbReference type="ChEBI" id="CHEBI:83144"/>
        <dbReference type="ChEBI" id="CHEBI:83145"/>
        <dbReference type="EC" id="2.1.3.15"/>
    </reaction>
</comment>
<evidence type="ECO:0000256" key="12">
    <source>
        <dbReference type="ARBA" id="ARBA00023160"/>
    </source>
</evidence>
<dbReference type="InterPro" id="IPR041010">
    <property type="entry name" value="Znf-ACC"/>
</dbReference>
<dbReference type="UniPathway" id="UPA00655">
    <property type="reaction ID" value="UER00711"/>
</dbReference>
<dbReference type="InterPro" id="IPR034733">
    <property type="entry name" value="AcCoA_carboxyl_beta"/>
</dbReference>
<dbReference type="GO" id="GO:0008270">
    <property type="term" value="F:zinc ion binding"/>
    <property type="evidence" value="ECO:0007669"/>
    <property type="project" value="UniProtKB-UniRule"/>
</dbReference>
<dbReference type="Pfam" id="PF01039">
    <property type="entry name" value="Carboxyl_trans"/>
    <property type="match status" value="1"/>
</dbReference>
<keyword evidence="4 13" id="KW-0808">Transferase</keyword>
<dbReference type="EC" id="2.1.3.15" evidence="13"/>
<feature type="binding site" evidence="13">
    <location>
        <position position="28"/>
    </location>
    <ligand>
        <name>Zn(2+)</name>
        <dbReference type="ChEBI" id="CHEBI:29105"/>
    </ligand>
</feature>
<reference evidence="15" key="1">
    <citation type="submission" date="2018-07" db="EMBL/GenBank/DDBJ databases">
        <authorList>
            <person name="Quirk P.G."/>
            <person name="Krulwich T.A."/>
        </authorList>
    </citation>
    <scope>NUCLEOTIDE SEQUENCE</scope>
</reference>
<feature type="domain" description="CoA carboxyltransferase N-terminal" evidence="14">
    <location>
        <begin position="24"/>
        <end position="294"/>
    </location>
</feature>
<sequence>MKNELNKNELTENELNENKLKSGLWISCDKCGSILYIKYLKANYNICLSCDYHLSMNTYERIKFFIDLDTWQPFDETLSSGDPLNFKYKKNYKKYLKHTQEHNKIQDAIITGTGFIENIPIALGVMNFNFMGGSMGSVVGEKITRLIEYATIKGLILIIVCASGGARMQEGILSLMQMAKISSSLRIYQKQTNLLYIPILTSPTTGGVTASFAMLGDLILAEPLASIGFAGRRIIEQTLNETLPDDFQKAESLIEYGLLDLIIPRFFLRGAIYEIISLHKKGFFSKKKILPKKLQLSMNFINEEKNRIIFDQINKNFKIKFNQNIILKLNKKLFNLFYKEILLSLKKLYSI</sequence>
<evidence type="ECO:0000256" key="5">
    <source>
        <dbReference type="ARBA" id="ARBA00022723"/>
    </source>
</evidence>
<dbReference type="NCBIfam" id="TIGR00515">
    <property type="entry name" value="accD"/>
    <property type="match status" value="1"/>
</dbReference>
<proteinExistence type="inferred from homology"/>
<feature type="binding site" evidence="13">
    <location>
        <position position="47"/>
    </location>
    <ligand>
        <name>Zn(2+)</name>
        <dbReference type="ChEBI" id="CHEBI:29105"/>
    </ligand>
</feature>
<dbReference type="PANTHER" id="PTHR42995:SF5">
    <property type="entry name" value="ACETYL-COENZYME A CARBOXYLASE CARBOXYL TRANSFERASE SUBUNIT BETA, CHLOROPLASTIC"/>
    <property type="match status" value="1"/>
</dbReference>
<comment type="pathway">
    <text evidence="13">Lipid metabolism; malonyl-CoA biosynthesis; malonyl-CoA from acetyl-CoA: step 1/1.</text>
</comment>
<feature type="zinc finger region" description="C4-type" evidence="13">
    <location>
        <begin position="28"/>
        <end position="50"/>
    </location>
</feature>
<evidence type="ECO:0000256" key="4">
    <source>
        <dbReference type="ARBA" id="ARBA00022679"/>
    </source>
</evidence>
<comment type="similarity">
    <text evidence="13">Belongs to the AccD/PCCB family.</text>
</comment>
<keyword evidence="15" id="KW-0934">Plastid</keyword>
<keyword evidence="15" id="KW-0150">Chloroplast</keyword>
<evidence type="ECO:0000256" key="2">
    <source>
        <dbReference type="ARBA" id="ARBA00011842"/>
    </source>
</evidence>
<comment type="subunit">
    <text evidence="2">Acetyl-CoA carboxylase is a heterohexamer composed of biotin carboxyl carrier protein, biotin carboxylase and 2 subunits each of ACCase subunit alpha and ACCase plastid-coded subunit beta (accD).</text>
</comment>
<evidence type="ECO:0000256" key="10">
    <source>
        <dbReference type="ARBA" id="ARBA00022840"/>
    </source>
</evidence>
<evidence type="ECO:0000256" key="1">
    <source>
        <dbReference type="ARBA" id="ARBA00004496"/>
    </source>
</evidence>
<keyword evidence="10 13" id="KW-0067">ATP-binding</keyword>
<protein>
    <recommendedName>
        <fullName evidence="13">Acetyl-coenzyme A carboxylase carboxyl transferase subunit beta, chloroplastic</fullName>
        <shortName evidence="13">ACCase subunit beta</shortName>
        <shortName evidence="13">Acetyl-CoA carboxylase carboxyltransferase subunit beta</shortName>
        <ecNumber evidence="13">2.1.3.15</ecNumber>
    </recommendedName>
</protein>
<name>A0A386AWS6_9CHLO</name>
<evidence type="ECO:0000313" key="15">
    <source>
        <dbReference type="EMBL" id="AYC63812.1"/>
    </source>
</evidence>
<comment type="function">
    <text evidence="13">Component of the acetyl coenzyme A carboxylase (ACC) complex. Biotin carboxylase (BC) catalyzes the carboxylation of biotin on its carrier protein (BCCP) and then the CO(2) group is transferred by the transcarboxylase to acetyl-CoA to form malonyl-CoA.</text>
</comment>
<dbReference type="InterPro" id="IPR011762">
    <property type="entry name" value="COA_CT_N"/>
</dbReference>